<gene>
    <name evidence="3" type="ORF">GCM10007977_091950</name>
</gene>
<feature type="domain" description="AMP-dependent synthetase/ligase" evidence="1">
    <location>
        <begin position="8"/>
        <end position="366"/>
    </location>
</feature>
<evidence type="ECO:0000313" key="3">
    <source>
        <dbReference type="EMBL" id="GGM76087.1"/>
    </source>
</evidence>
<reference evidence="3" key="2">
    <citation type="submission" date="2020-09" db="EMBL/GenBank/DDBJ databases">
        <authorList>
            <person name="Sun Q."/>
            <person name="Ohkuma M."/>
        </authorList>
    </citation>
    <scope>NUCLEOTIDE SEQUENCE</scope>
    <source>
        <strain evidence="3">JCM 19831</strain>
    </source>
</reference>
<dbReference type="AlphaFoldDB" id="A0A917UD35"/>
<accession>A0A917UD35</accession>
<dbReference type="InterPro" id="IPR020845">
    <property type="entry name" value="AMP-binding_CS"/>
</dbReference>
<name>A0A917UD35_9ACTN</name>
<sequence length="513" mass="56508">MIVRDIMKRAVDRFGDHVALTQHGRSLTFGEAWERGCRMANLLSASGVRPGDRVASLEDNTIPAADLLLACTIGNFVRVPLYVRNATASHIHMVGHTGATAYIVDADHAADRDEIVAACPDLKFVMTRGDDYEDVLAGSDPADPRPKISENDYHIIRHTAGTTGLSKGVAFTNRRWMSVARDWLYGWPPIEPGDTFLHQSPISHGSGYFFTPTWMAGGRNYLVRKLVPDEVLALVERERITHMLGIPTILGILLKHPDAGERDLSSLKAITVSGAPIADDTIRLAYQTFGDALYTSFGQTEINPITFMHVKEWLSEVPGSNPLRSCGRAQHFGQMKIIDPATHEELPIGQEGEIAAKADGQMEAFWGDPQATEERIVDGWVFTGDVGKIDANGYLYIMDRKNDMIVSGGFNIYPAELENVILSHPDVSEVAVFSIPHERWGEAPAAVCVVDEHSTLTGDEIVELVKDRLGSYKKPAEVIVRTEPLPKSAAGKLLKRQLREPYWAGHDRRVAGS</sequence>
<dbReference type="Gene3D" id="3.30.300.30">
    <property type="match status" value="1"/>
</dbReference>
<dbReference type="Gene3D" id="3.40.50.12780">
    <property type="entry name" value="N-terminal domain of ligase-like"/>
    <property type="match status" value="1"/>
</dbReference>
<dbReference type="PANTHER" id="PTHR24096">
    <property type="entry name" value="LONG-CHAIN-FATTY-ACID--COA LIGASE"/>
    <property type="match status" value="1"/>
</dbReference>
<dbReference type="Pfam" id="PF00501">
    <property type="entry name" value="AMP-binding"/>
    <property type="match status" value="1"/>
</dbReference>
<dbReference type="InterPro" id="IPR045851">
    <property type="entry name" value="AMP-bd_C_sf"/>
</dbReference>
<dbReference type="RefSeq" id="WP_190256411.1">
    <property type="nucleotide sequence ID" value="NZ_BMPI01000072.1"/>
</dbReference>
<keyword evidence="4" id="KW-1185">Reference proteome</keyword>
<dbReference type="GO" id="GO:0016405">
    <property type="term" value="F:CoA-ligase activity"/>
    <property type="evidence" value="ECO:0007669"/>
    <property type="project" value="TreeGrafter"/>
</dbReference>
<dbReference type="Pfam" id="PF13193">
    <property type="entry name" value="AMP-binding_C"/>
    <property type="match status" value="1"/>
</dbReference>
<dbReference type="EMBL" id="BMPI01000072">
    <property type="protein sequence ID" value="GGM76087.1"/>
    <property type="molecule type" value="Genomic_DNA"/>
</dbReference>
<reference evidence="3" key="1">
    <citation type="journal article" date="2014" name="Int. J. Syst. Evol. Microbiol.">
        <title>Complete genome sequence of Corynebacterium casei LMG S-19264T (=DSM 44701T), isolated from a smear-ripened cheese.</title>
        <authorList>
            <consortium name="US DOE Joint Genome Institute (JGI-PGF)"/>
            <person name="Walter F."/>
            <person name="Albersmeier A."/>
            <person name="Kalinowski J."/>
            <person name="Ruckert C."/>
        </authorList>
    </citation>
    <scope>NUCLEOTIDE SEQUENCE</scope>
    <source>
        <strain evidence="3">JCM 19831</strain>
    </source>
</reference>
<feature type="domain" description="AMP-binding enzyme C-terminal" evidence="2">
    <location>
        <begin position="416"/>
        <end position="492"/>
    </location>
</feature>
<dbReference type="Proteomes" id="UP000642070">
    <property type="component" value="Unassembled WGS sequence"/>
</dbReference>
<dbReference type="InterPro" id="IPR042099">
    <property type="entry name" value="ANL_N_sf"/>
</dbReference>
<evidence type="ECO:0000259" key="2">
    <source>
        <dbReference type="Pfam" id="PF13193"/>
    </source>
</evidence>
<dbReference type="InterPro" id="IPR025110">
    <property type="entry name" value="AMP-bd_C"/>
</dbReference>
<organism evidence="3 4">
    <name type="scientific">Dactylosporangium sucinum</name>
    <dbReference type="NCBI Taxonomy" id="1424081"/>
    <lineage>
        <taxon>Bacteria</taxon>
        <taxon>Bacillati</taxon>
        <taxon>Actinomycetota</taxon>
        <taxon>Actinomycetes</taxon>
        <taxon>Micromonosporales</taxon>
        <taxon>Micromonosporaceae</taxon>
        <taxon>Dactylosporangium</taxon>
    </lineage>
</organism>
<dbReference type="PROSITE" id="PS00455">
    <property type="entry name" value="AMP_BINDING"/>
    <property type="match status" value="1"/>
</dbReference>
<dbReference type="PANTHER" id="PTHR24096:SF267">
    <property type="entry name" value="MALONATE--COA LIGASE ACSF3, MITOCHONDRIAL"/>
    <property type="match status" value="1"/>
</dbReference>
<proteinExistence type="predicted"/>
<evidence type="ECO:0000259" key="1">
    <source>
        <dbReference type="Pfam" id="PF00501"/>
    </source>
</evidence>
<protein>
    <submittedName>
        <fullName evidence="3">AMP-dependent synthetase</fullName>
    </submittedName>
</protein>
<comment type="caution">
    <text evidence="3">The sequence shown here is derived from an EMBL/GenBank/DDBJ whole genome shotgun (WGS) entry which is preliminary data.</text>
</comment>
<dbReference type="SUPFAM" id="SSF56801">
    <property type="entry name" value="Acetyl-CoA synthetase-like"/>
    <property type="match status" value="1"/>
</dbReference>
<dbReference type="InterPro" id="IPR000873">
    <property type="entry name" value="AMP-dep_synth/lig_dom"/>
</dbReference>
<evidence type="ECO:0000313" key="4">
    <source>
        <dbReference type="Proteomes" id="UP000642070"/>
    </source>
</evidence>